<evidence type="ECO:0008006" key="3">
    <source>
        <dbReference type="Google" id="ProtNLM"/>
    </source>
</evidence>
<accession>A0AAD7UA98</accession>
<evidence type="ECO:0000313" key="1">
    <source>
        <dbReference type="EMBL" id="KAJ8600903.1"/>
    </source>
</evidence>
<dbReference type="EMBL" id="JAQMWT010000467">
    <property type="protein sequence ID" value="KAJ8600903.1"/>
    <property type="molecule type" value="Genomic_DNA"/>
</dbReference>
<dbReference type="Pfam" id="PF13450">
    <property type="entry name" value="NAD_binding_8"/>
    <property type="match status" value="1"/>
</dbReference>
<evidence type="ECO:0000313" key="2">
    <source>
        <dbReference type="Proteomes" id="UP001230188"/>
    </source>
</evidence>
<dbReference type="Proteomes" id="UP001230188">
    <property type="component" value="Unassembled WGS sequence"/>
</dbReference>
<dbReference type="InterPro" id="IPR036188">
    <property type="entry name" value="FAD/NAD-bd_sf"/>
</dbReference>
<dbReference type="SUPFAM" id="SSF51905">
    <property type="entry name" value="FAD/NAD(P)-binding domain"/>
    <property type="match status" value="1"/>
</dbReference>
<comment type="caution">
    <text evidence="1">The sequence shown here is derived from an EMBL/GenBank/DDBJ whole genome shotgun (WGS) entry which is preliminary data.</text>
</comment>
<keyword evidence="2" id="KW-1185">Reference proteome</keyword>
<name>A0AAD7UA98_9STRA</name>
<proteinExistence type="predicted"/>
<dbReference type="AlphaFoldDB" id="A0AAD7UA98"/>
<protein>
    <recommendedName>
        <fullName evidence="3">Amine oxidase domain-containing protein</fullName>
    </recommendedName>
</protein>
<sequence>MFFFFVTSLAAAAREECEVGIVGAGWAGIYAAYRLAEAGHKDICVFEASQRTGGRTYSFGLDKLTIDVGAYRFAHEMHLPSDLIRHFGFDEACYEPDCAPDSEVNNYTLYKIVNDSNAAGYHMPLAAMAAKLEGARFFYGARLVGVHPGLALQFDNYTVTARSVLLNLPRSAIKQLDAKDTLFVDPIAERLLGCDPCGGERFFQIKVYCVYEYPWWRARLGIEEGYFTDVDTNPPFVGRYHDGPIFDGVVGPGALEVVYAVNLQYDQIEWYLQFRDDATEPLTVSSDPRLLDAIHTKLMKIHNLTDEKPPLAAVMGFWDLNQTHVATAPEASNFQALVGDSCPTETCLGHVSPHDYMVRTSLDPTNGSFPLFVANNDFWYGGYQDLTCCWAEQSLRVAERILHDHFRLPKPDWLDAHYYNTTILQL</sequence>
<reference evidence="1" key="1">
    <citation type="submission" date="2023-01" db="EMBL/GenBank/DDBJ databases">
        <title>Metagenome sequencing of chrysophaentin producing Chrysophaeum taylorii.</title>
        <authorList>
            <person name="Davison J."/>
            <person name="Bewley C."/>
        </authorList>
    </citation>
    <scope>NUCLEOTIDE SEQUENCE</scope>
    <source>
        <strain evidence="1">NIES-1699</strain>
    </source>
</reference>
<dbReference type="PANTHER" id="PTHR10742:SF410">
    <property type="entry name" value="LYSINE-SPECIFIC HISTONE DEMETHYLASE 2"/>
    <property type="match status" value="1"/>
</dbReference>
<organism evidence="1 2">
    <name type="scientific">Chrysophaeum taylorii</name>
    <dbReference type="NCBI Taxonomy" id="2483200"/>
    <lineage>
        <taxon>Eukaryota</taxon>
        <taxon>Sar</taxon>
        <taxon>Stramenopiles</taxon>
        <taxon>Ochrophyta</taxon>
        <taxon>Pelagophyceae</taxon>
        <taxon>Pelagomonadales</taxon>
        <taxon>Pelagomonadaceae</taxon>
        <taxon>Chrysophaeum</taxon>
    </lineage>
</organism>
<dbReference type="InterPro" id="IPR050281">
    <property type="entry name" value="Flavin_monoamine_oxidase"/>
</dbReference>
<dbReference type="Gene3D" id="3.50.50.60">
    <property type="entry name" value="FAD/NAD(P)-binding domain"/>
    <property type="match status" value="1"/>
</dbReference>
<gene>
    <name evidence="1" type="ORF">CTAYLR_010430</name>
</gene>
<dbReference type="PANTHER" id="PTHR10742">
    <property type="entry name" value="FLAVIN MONOAMINE OXIDASE"/>
    <property type="match status" value="1"/>
</dbReference>
<dbReference type="GO" id="GO:0016491">
    <property type="term" value="F:oxidoreductase activity"/>
    <property type="evidence" value="ECO:0007669"/>
    <property type="project" value="TreeGrafter"/>
</dbReference>